<accession>A0ACA9QXV3</accession>
<keyword evidence="2" id="KW-1185">Reference proteome</keyword>
<comment type="caution">
    <text evidence="1">The sequence shown here is derived from an EMBL/GenBank/DDBJ whole genome shotgun (WGS) entry which is preliminary data.</text>
</comment>
<protein>
    <submittedName>
        <fullName evidence="1">10710_t:CDS:1</fullName>
    </submittedName>
</protein>
<gene>
    <name evidence="1" type="ORF">ACOLOM_LOCUS13618</name>
</gene>
<organism evidence="1 2">
    <name type="scientific">Acaulospora colombiana</name>
    <dbReference type="NCBI Taxonomy" id="27376"/>
    <lineage>
        <taxon>Eukaryota</taxon>
        <taxon>Fungi</taxon>
        <taxon>Fungi incertae sedis</taxon>
        <taxon>Mucoromycota</taxon>
        <taxon>Glomeromycotina</taxon>
        <taxon>Glomeromycetes</taxon>
        <taxon>Diversisporales</taxon>
        <taxon>Acaulosporaceae</taxon>
        <taxon>Acaulospora</taxon>
    </lineage>
</organism>
<dbReference type="Proteomes" id="UP000789525">
    <property type="component" value="Unassembled WGS sequence"/>
</dbReference>
<sequence>FVSSSIKILEDYGFDGLDIDYEYPQNHEQARGYVDLLRELRQGLDAHAHQQGIAAPCGPQNYETLLAHEMDRYLSFWNLMYDYAGSWDSVANHQANVRGPPINTSTAVDWYLAQGIHPSKLIIGIPLYGRSFMNTDGPGCPYNGVGDGSWERGSYDYRALPLPGAHV</sequence>
<evidence type="ECO:0000313" key="2">
    <source>
        <dbReference type="Proteomes" id="UP000789525"/>
    </source>
</evidence>
<feature type="non-terminal residue" evidence="1">
    <location>
        <position position="167"/>
    </location>
</feature>
<proteinExistence type="predicted"/>
<name>A0ACA9QXV3_9GLOM</name>
<evidence type="ECO:0000313" key="1">
    <source>
        <dbReference type="EMBL" id="CAG8768496.1"/>
    </source>
</evidence>
<dbReference type="EMBL" id="CAJVPT010063354">
    <property type="protein sequence ID" value="CAG8768496.1"/>
    <property type="molecule type" value="Genomic_DNA"/>
</dbReference>
<feature type="non-terminal residue" evidence="1">
    <location>
        <position position="1"/>
    </location>
</feature>
<reference evidence="1" key="1">
    <citation type="submission" date="2021-06" db="EMBL/GenBank/DDBJ databases">
        <authorList>
            <person name="Kallberg Y."/>
            <person name="Tangrot J."/>
            <person name="Rosling A."/>
        </authorList>
    </citation>
    <scope>NUCLEOTIDE SEQUENCE</scope>
    <source>
        <strain evidence="1">CL356</strain>
    </source>
</reference>